<reference evidence="1" key="1">
    <citation type="submission" date="2023-04" db="EMBL/GenBank/DDBJ databases">
        <title>A chromosome-level genome assembly of the parasitoid wasp Eretmocerus hayati.</title>
        <authorList>
            <person name="Zhong Y."/>
            <person name="Liu S."/>
            <person name="Liu Y."/>
        </authorList>
    </citation>
    <scope>NUCLEOTIDE SEQUENCE</scope>
    <source>
        <strain evidence="1">ZJU_SS_LIU_2023</strain>
    </source>
</reference>
<evidence type="ECO:0000313" key="2">
    <source>
        <dbReference type="Proteomes" id="UP001239111"/>
    </source>
</evidence>
<dbReference type="EMBL" id="CM056743">
    <property type="protein sequence ID" value="KAJ8673970.1"/>
    <property type="molecule type" value="Genomic_DNA"/>
</dbReference>
<comment type="caution">
    <text evidence="1">The sequence shown here is derived from an EMBL/GenBank/DDBJ whole genome shotgun (WGS) entry which is preliminary data.</text>
</comment>
<proteinExistence type="predicted"/>
<evidence type="ECO:0000313" key="1">
    <source>
        <dbReference type="EMBL" id="KAJ8673970.1"/>
    </source>
</evidence>
<gene>
    <name evidence="1" type="ORF">QAD02_005232</name>
</gene>
<protein>
    <submittedName>
        <fullName evidence="1">Uncharacterized protein</fullName>
    </submittedName>
</protein>
<accession>A0ACC2NRY2</accession>
<dbReference type="Proteomes" id="UP001239111">
    <property type="component" value="Chromosome 3"/>
</dbReference>
<sequence>MRKLLLKFTPKKIKRRQPALNRNILIDMPPEISKPQQPSLNRDIIIEVPSEMNVTDVVRGSSRRDIDLIVFEEDLSKPPSKLMRLDTNDSVSAKTASDISKGYQEESNDSEYTDEDQYAKEMSEFIPLIQNSTDDSDQHFSIIVTTLLLFKRSR</sequence>
<keyword evidence="2" id="KW-1185">Reference proteome</keyword>
<name>A0ACC2NRY2_9HYME</name>
<organism evidence="1 2">
    <name type="scientific">Eretmocerus hayati</name>
    <dbReference type="NCBI Taxonomy" id="131215"/>
    <lineage>
        <taxon>Eukaryota</taxon>
        <taxon>Metazoa</taxon>
        <taxon>Ecdysozoa</taxon>
        <taxon>Arthropoda</taxon>
        <taxon>Hexapoda</taxon>
        <taxon>Insecta</taxon>
        <taxon>Pterygota</taxon>
        <taxon>Neoptera</taxon>
        <taxon>Endopterygota</taxon>
        <taxon>Hymenoptera</taxon>
        <taxon>Apocrita</taxon>
        <taxon>Proctotrupomorpha</taxon>
        <taxon>Chalcidoidea</taxon>
        <taxon>Aphelinidae</taxon>
        <taxon>Aphelininae</taxon>
        <taxon>Eretmocerus</taxon>
    </lineage>
</organism>